<dbReference type="InterPro" id="IPR039425">
    <property type="entry name" value="RNA_pol_sigma-70-like"/>
</dbReference>
<feature type="domain" description="RNA polymerase sigma-70 region 2" evidence="6">
    <location>
        <begin position="12"/>
        <end position="76"/>
    </location>
</feature>
<evidence type="ECO:0000259" key="7">
    <source>
        <dbReference type="Pfam" id="PF04545"/>
    </source>
</evidence>
<dbReference type="SUPFAM" id="SSF88946">
    <property type="entry name" value="Sigma2 domain of RNA polymerase sigma factors"/>
    <property type="match status" value="1"/>
</dbReference>
<comment type="caution">
    <text evidence="8">The sequence shown here is derived from an EMBL/GenBank/DDBJ whole genome shotgun (WGS) entry which is preliminary data.</text>
</comment>
<feature type="domain" description="RNA polymerase sigma-70 region 4" evidence="7">
    <location>
        <begin position="108"/>
        <end position="153"/>
    </location>
</feature>
<dbReference type="Pfam" id="PF04545">
    <property type="entry name" value="Sigma70_r4"/>
    <property type="match status" value="1"/>
</dbReference>
<evidence type="ECO:0000313" key="9">
    <source>
        <dbReference type="Proteomes" id="UP001209074"/>
    </source>
</evidence>
<dbReference type="InterPro" id="IPR013324">
    <property type="entry name" value="RNA_pol_sigma_r3/r4-like"/>
</dbReference>
<dbReference type="AlphaFoldDB" id="A0AAW5TRD2"/>
<keyword evidence="3" id="KW-0731">Sigma factor</keyword>
<dbReference type="PANTHER" id="PTHR43133:SF46">
    <property type="entry name" value="RNA POLYMERASE SIGMA-70 FACTOR ECF SUBFAMILY"/>
    <property type="match status" value="1"/>
</dbReference>
<evidence type="ECO:0000256" key="4">
    <source>
        <dbReference type="ARBA" id="ARBA00023125"/>
    </source>
</evidence>
<dbReference type="GO" id="GO:0006352">
    <property type="term" value="P:DNA-templated transcription initiation"/>
    <property type="evidence" value="ECO:0007669"/>
    <property type="project" value="InterPro"/>
</dbReference>
<dbReference type="SUPFAM" id="SSF88659">
    <property type="entry name" value="Sigma3 and sigma4 domains of RNA polymerase sigma factors"/>
    <property type="match status" value="1"/>
</dbReference>
<comment type="similarity">
    <text evidence="1">Belongs to the sigma-70 factor family. ECF subfamily.</text>
</comment>
<evidence type="ECO:0000256" key="3">
    <source>
        <dbReference type="ARBA" id="ARBA00023082"/>
    </source>
</evidence>
<sequence length="159" mass="18581">MTEKKEKQMEQLFRANYERMYRLAFALLHDNEEARDAVSDVFSKLWEHDVKEETASSYLMQSVKNACLNLIAQKKRDERLQQLLPLEVEQDAQLEERWQATVHCIDHDLTPQTASVIRLCFGEQMSYKETAEELGISISAVNKHIVKGLRTLRDKLKDL</sequence>
<dbReference type="InterPro" id="IPR036388">
    <property type="entry name" value="WH-like_DNA-bd_sf"/>
</dbReference>
<dbReference type="GO" id="GO:0003677">
    <property type="term" value="F:DNA binding"/>
    <property type="evidence" value="ECO:0007669"/>
    <property type="project" value="UniProtKB-KW"/>
</dbReference>
<keyword evidence="4" id="KW-0238">DNA-binding</keyword>
<dbReference type="InterPro" id="IPR007630">
    <property type="entry name" value="RNA_pol_sigma70_r4"/>
</dbReference>
<dbReference type="EMBL" id="JAPDUS010000013">
    <property type="protein sequence ID" value="MCW4093629.1"/>
    <property type="molecule type" value="Genomic_DNA"/>
</dbReference>
<dbReference type="RefSeq" id="WP_264960195.1">
    <property type="nucleotide sequence ID" value="NZ_JAPDUQ010000004.1"/>
</dbReference>
<dbReference type="Gene3D" id="1.10.1740.10">
    <property type="match status" value="1"/>
</dbReference>
<keyword evidence="2" id="KW-0805">Transcription regulation</keyword>
<protein>
    <submittedName>
        <fullName evidence="8">Sigma-70 family RNA polymerase sigma factor</fullName>
    </submittedName>
</protein>
<keyword evidence="5" id="KW-0804">Transcription</keyword>
<evidence type="ECO:0000256" key="2">
    <source>
        <dbReference type="ARBA" id="ARBA00023015"/>
    </source>
</evidence>
<evidence type="ECO:0000256" key="1">
    <source>
        <dbReference type="ARBA" id="ARBA00010641"/>
    </source>
</evidence>
<dbReference type="InterPro" id="IPR014284">
    <property type="entry name" value="RNA_pol_sigma-70_dom"/>
</dbReference>
<evidence type="ECO:0000259" key="6">
    <source>
        <dbReference type="Pfam" id="PF04542"/>
    </source>
</evidence>
<dbReference type="PANTHER" id="PTHR43133">
    <property type="entry name" value="RNA POLYMERASE ECF-TYPE SIGMA FACTO"/>
    <property type="match status" value="1"/>
</dbReference>
<dbReference type="Pfam" id="PF04542">
    <property type="entry name" value="Sigma70_r2"/>
    <property type="match status" value="1"/>
</dbReference>
<dbReference type="InterPro" id="IPR013325">
    <property type="entry name" value="RNA_pol_sigma_r2"/>
</dbReference>
<name>A0AAW5TRD2_9BACT</name>
<dbReference type="Proteomes" id="UP001209074">
    <property type="component" value="Unassembled WGS sequence"/>
</dbReference>
<dbReference type="CDD" id="cd06171">
    <property type="entry name" value="Sigma70_r4"/>
    <property type="match status" value="1"/>
</dbReference>
<evidence type="ECO:0000256" key="5">
    <source>
        <dbReference type="ARBA" id="ARBA00023163"/>
    </source>
</evidence>
<accession>A0AAW5TRD2</accession>
<reference evidence="8" key="1">
    <citation type="submission" date="2022-11" db="EMBL/GenBank/DDBJ databases">
        <title>Genomic repertoires linked with pathogenic potency of arthritogenic Prevotella copri isolated from the gut of rheumatoid arthritis patients.</title>
        <authorList>
            <person name="Nii T."/>
            <person name="Maeda Y."/>
            <person name="Motooka D."/>
            <person name="Naito M."/>
            <person name="Matsumoto Y."/>
            <person name="Ogawa T."/>
            <person name="Oguro-Igashira E."/>
            <person name="Kishikawa T."/>
            <person name="Yamashita M."/>
            <person name="Koizumi S."/>
            <person name="Kurakawa T."/>
            <person name="Okumura R."/>
            <person name="Kayama H."/>
            <person name="Murakami M."/>
            <person name="Sakaguchi T."/>
            <person name="Das B."/>
            <person name="Nakamura S."/>
            <person name="Okada Y."/>
            <person name="Kumanogoh A."/>
            <person name="Takeda K."/>
        </authorList>
    </citation>
    <scope>NUCLEOTIDE SEQUENCE</scope>
    <source>
        <strain evidence="8">N016-13</strain>
    </source>
</reference>
<dbReference type="GO" id="GO:0016987">
    <property type="term" value="F:sigma factor activity"/>
    <property type="evidence" value="ECO:0007669"/>
    <property type="project" value="UniProtKB-KW"/>
</dbReference>
<dbReference type="NCBIfam" id="TIGR02937">
    <property type="entry name" value="sigma70-ECF"/>
    <property type="match status" value="1"/>
</dbReference>
<proteinExistence type="inferred from homology"/>
<gene>
    <name evidence="8" type="ORF">ONT05_08670</name>
</gene>
<evidence type="ECO:0000313" key="8">
    <source>
        <dbReference type="EMBL" id="MCW4093629.1"/>
    </source>
</evidence>
<dbReference type="InterPro" id="IPR007627">
    <property type="entry name" value="RNA_pol_sigma70_r2"/>
</dbReference>
<dbReference type="Gene3D" id="1.10.10.10">
    <property type="entry name" value="Winged helix-like DNA-binding domain superfamily/Winged helix DNA-binding domain"/>
    <property type="match status" value="1"/>
</dbReference>
<organism evidence="8 9">
    <name type="scientific">Segatella copri</name>
    <dbReference type="NCBI Taxonomy" id="165179"/>
    <lineage>
        <taxon>Bacteria</taxon>
        <taxon>Pseudomonadati</taxon>
        <taxon>Bacteroidota</taxon>
        <taxon>Bacteroidia</taxon>
        <taxon>Bacteroidales</taxon>
        <taxon>Prevotellaceae</taxon>
        <taxon>Segatella</taxon>
    </lineage>
</organism>